<evidence type="ECO:0000256" key="4">
    <source>
        <dbReference type="RuleBase" id="RU361169"/>
    </source>
</evidence>
<sequence length="534" mass="57026">MCRLTRLLPGIIIMMLAFNFSLFAADVDITAYGAKGNGTTLNTTAIQKAIDACYKSGGGKVVVPSGVFLTGTIALNDNITLQLKKGAVLLGSTDVNDYKNLDPFVDGLGISVGWALIVAVDKRNISIEGEGTIDGQGAKLKAQQILTDTRAESQRWGRRPFLLRVVRCQNVSVKGVTLNYSAAWTSHYFQCRQVNIQNVKIVSRGVAHNDGMDIDGCQDVTIKDCDVVSGDDALCFKTTSSKMACKDIVVSGLRLKSGQGAIKIGTESMAAFENIKISQCYIYDTANGGIKLLSVDGANIKDVQINDITMVEVKTPILIRLGARLSVFRKDQDTQQPIGTLENVTIKNVKAKAADSAQLMPPSGILITGIPGHPVKNLTLENIEINLAGGGTEENARQIVPEAIDKYPEVKTFGPRVPAYGIWARHVDGLKANNVKFTLGHNDLRPAFICDDGKNIEFNSGIIPETTGAQAVIRLENVTGARISNTTVAGSAGAFVRVEGNTSSDIRILNNKIPGIPKKVELSAGLKAGTAILG</sequence>
<dbReference type="InterPro" id="IPR000743">
    <property type="entry name" value="Glyco_hydro_28"/>
</dbReference>
<comment type="similarity">
    <text evidence="1 4">Belongs to the glycosyl hydrolase 28 family.</text>
</comment>
<feature type="signal peptide" evidence="5">
    <location>
        <begin position="1"/>
        <end position="24"/>
    </location>
</feature>
<dbReference type="InterPro" id="IPR012334">
    <property type="entry name" value="Pectin_lyas_fold"/>
</dbReference>
<dbReference type="EC" id="3.2.1.-" evidence="6"/>
<evidence type="ECO:0000313" key="6">
    <source>
        <dbReference type="EMBL" id="MFC0513758.1"/>
    </source>
</evidence>
<proteinExistence type="inferred from homology"/>
<reference evidence="6 7" key="1">
    <citation type="submission" date="2024-09" db="EMBL/GenBank/DDBJ databases">
        <authorList>
            <person name="Sun Q."/>
            <person name="Mori K."/>
        </authorList>
    </citation>
    <scope>NUCLEOTIDE SEQUENCE [LARGE SCALE GENOMIC DNA]</scope>
    <source>
        <strain evidence="6 7">NCAIM B.02415</strain>
    </source>
</reference>
<name>A0ABV6L3B0_9SPHI</name>
<keyword evidence="5" id="KW-0732">Signal</keyword>
<dbReference type="PANTHER" id="PTHR31339">
    <property type="entry name" value="PECTIN LYASE-RELATED"/>
    <property type="match status" value="1"/>
</dbReference>
<dbReference type="InterPro" id="IPR051801">
    <property type="entry name" value="GH28_Enzymes"/>
</dbReference>
<dbReference type="Proteomes" id="UP001589828">
    <property type="component" value="Unassembled WGS sequence"/>
</dbReference>
<protein>
    <submittedName>
        <fullName evidence="6">Glycoside hydrolase family 28 protein</fullName>
        <ecNumber evidence="6">3.2.1.-</ecNumber>
    </submittedName>
</protein>
<dbReference type="InterPro" id="IPR006626">
    <property type="entry name" value="PbH1"/>
</dbReference>
<dbReference type="PANTHER" id="PTHR31339:SF9">
    <property type="entry name" value="PLASMIN AND FIBRONECTIN-BINDING PROTEIN A"/>
    <property type="match status" value="1"/>
</dbReference>
<dbReference type="Gene3D" id="2.160.20.10">
    <property type="entry name" value="Single-stranded right-handed beta-helix, Pectin lyase-like"/>
    <property type="match status" value="1"/>
</dbReference>
<keyword evidence="2 4" id="KW-0378">Hydrolase</keyword>
<organism evidence="6 7">
    <name type="scientific">Mucilaginibacter angelicae</name>
    <dbReference type="NCBI Taxonomy" id="869718"/>
    <lineage>
        <taxon>Bacteria</taxon>
        <taxon>Pseudomonadati</taxon>
        <taxon>Bacteroidota</taxon>
        <taxon>Sphingobacteriia</taxon>
        <taxon>Sphingobacteriales</taxon>
        <taxon>Sphingobacteriaceae</taxon>
        <taxon>Mucilaginibacter</taxon>
    </lineage>
</organism>
<evidence type="ECO:0000256" key="2">
    <source>
        <dbReference type="ARBA" id="ARBA00022801"/>
    </source>
</evidence>
<evidence type="ECO:0000313" key="7">
    <source>
        <dbReference type="Proteomes" id="UP001589828"/>
    </source>
</evidence>
<dbReference type="Pfam" id="PF00295">
    <property type="entry name" value="Glyco_hydro_28"/>
    <property type="match status" value="1"/>
</dbReference>
<dbReference type="GO" id="GO:0016798">
    <property type="term" value="F:hydrolase activity, acting on glycosyl bonds"/>
    <property type="evidence" value="ECO:0007669"/>
    <property type="project" value="UniProtKB-KW"/>
</dbReference>
<dbReference type="SMART" id="SM00710">
    <property type="entry name" value="PbH1"/>
    <property type="match status" value="7"/>
</dbReference>
<comment type="caution">
    <text evidence="6">The sequence shown here is derived from an EMBL/GenBank/DDBJ whole genome shotgun (WGS) entry which is preliminary data.</text>
</comment>
<evidence type="ECO:0000256" key="3">
    <source>
        <dbReference type="ARBA" id="ARBA00023295"/>
    </source>
</evidence>
<keyword evidence="3 4" id="KW-0326">Glycosidase</keyword>
<keyword evidence="7" id="KW-1185">Reference proteome</keyword>
<gene>
    <name evidence="6" type="ORF">ACFFGT_06090</name>
</gene>
<feature type="chain" id="PRO_5045612414" evidence="5">
    <location>
        <begin position="25"/>
        <end position="534"/>
    </location>
</feature>
<accession>A0ABV6L3B0</accession>
<dbReference type="InterPro" id="IPR011050">
    <property type="entry name" value="Pectin_lyase_fold/virulence"/>
</dbReference>
<dbReference type="SUPFAM" id="SSF51126">
    <property type="entry name" value="Pectin lyase-like"/>
    <property type="match status" value="1"/>
</dbReference>
<evidence type="ECO:0000256" key="1">
    <source>
        <dbReference type="ARBA" id="ARBA00008834"/>
    </source>
</evidence>
<evidence type="ECO:0000256" key="5">
    <source>
        <dbReference type="SAM" id="SignalP"/>
    </source>
</evidence>
<dbReference type="RefSeq" id="WP_377021616.1">
    <property type="nucleotide sequence ID" value="NZ_JBHLTS010000017.1"/>
</dbReference>
<dbReference type="EMBL" id="JBHLTS010000017">
    <property type="protein sequence ID" value="MFC0513758.1"/>
    <property type="molecule type" value="Genomic_DNA"/>
</dbReference>